<dbReference type="InterPro" id="IPR036388">
    <property type="entry name" value="WH-like_DNA-bd_sf"/>
</dbReference>
<dbReference type="GO" id="GO:0045892">
    <property type="term" value="P:negative regulation of DNA-templated transcription"/>
    <property type="evidence" value="ECO:0007669"/>
    <property type="project" value="InterPro"/>
</dbReference>
<keyword evidence="3" id="KW-0238">DNA-binding</keyword>
<dbReference type="Pfam" id="PF03965">
    <property type="entry name" value="Penicillinase_R"/>
    <property type="match status" value="1"/>
</dbReference>
<protein>
    <submittedName>
        <fullName evidence="5">BlaI/MecI/CopY family transcriptional regulator</fullName>
    </submittedName>
</protein>
<evidence type="ECO:0000313" key="6">
    <source>
        <dbReference type="Proteomes" id="UP000309488"/>
    </source>
</evidence>
<evidence type="ECO:0000256" key="3">
    <source>
        <dbReference type="ARBA" id="ARBA00023125"/>
    </source>
</evidence>
<comment type="caution">
    <text evidence="5">The sequence shown here is derived from an EMBL/GenBank/DDBJ whole genome shotgun (WGS) entry which is preliminary data.</text>
</comment>
<evidence type="ECO:0000313" key="5">
    <source>
        <dbReference type="EMBL" id="TKC10568.1"/>
    </source>
</evidence>
<keyword evidence="4" id="KW-0804">Transcription</keyword>
<reference evidence="5 6" key="1">
    <citation type="submission" date="2019-04" db="EMBL/GenBank/DDBJ databases">
        <title>Pedobacter sp. RP-3-22 sp. nov., isolated from Arctic soil.</title>
        <authorList>
            <person name="Dahal R.H."/>
            <person name="Kim D.-U."/>
        </authorList>
    </citation>
    <scope>NUCLEOTIDE SEQUENCE [LARGE SCALE GENOMIC DNA]</scope>
    <source>
        <strain evidence="5 6">RP-3-22</strain>
    </source>
</reference>
<dbReference type="OrthoDB" id="1098508at2"/>
<dbReference type="AlphaFoldDB" id="A0A4U1CX06"/>
<dbReference type="Gene3D" id="1.10.10.10">
    <property type="entry name" value="Winged helix-like DNA-binding domain superfamily/Winged helix DNA-binding domain"/>
    <property type="match status" value="1"/>
</dbReference>
<dbReference type="RefSeq" id="WP_136840533.1">
    <property type="nucleotide sequence ID" value="NZ_SWBR01000002.1"/>
</dbReference>
<comment type="similarity">
    <text evidence="1">Belongs to the BlaI transcriptional regulatory family.</text>
</comment>
<keyword evidence="6" id="KW-1185">Reference proteome</keyword>
<evidence type="ECO:0000256" key="4">
    <source>
        <dbReference type="ARBA" id="ARBA00023163"/>
    </source>
</evidence>
<sequence length="120" mass="13956">MEKLTLQEEEAMLAIWQVGAGFIKDFMDAMPEPKPPYTTLASTVKNLERKGFLKSERYANANRYSAKVKEAEYKKRFMNGFVNNYFQNSYKELVAFFAKDNKISADELKEIINLIENPKK</sequence>
<proteinExistence type="inferred from homology"/>
<keyword evidence="2" id="KW-0805">Transcription regulation</keyword>
<dbReference type="InterPro" id="IPR005650">
    <property type="entry name" value="BlaI_family"/>
</dbReference>
<evidence type="ECO:0000256" key="1">
    <source>
        <dbReference type="ARBA" id="ARBA00011046"/>
    </source>
</evidence>
<evidence type="ECO:0000256" key="2">
    <source>
        <dbReference type="ARBA" id="ARBA00023015"/>
    </source>
</evidence>
<dbReference type="SUPFAM" id="SSF46785">
    <property type="entry name" value="Winged helix' DNA-binding domain"/>
    <property type="match status" value="1"/>
</dbReference>
<accession>A0A4U1CX06</accession>
<organism evidence="5 6">
    <name type="scientific">Pedobacter polaris</name>
    <dbReference type="NCBI Taxonomy" id="2571273"/>
    <lineage>
        <taxon>Bacteria</taxon>
        <taxon>Pseudomonadati</taxon>
        <taxon>Bacteroidota</taxon>
        <taxon>Sphingobacteriia</taxon>
        <taxon>Sphingobacteriales</taxon>
        <taxon>Sphingobacteriaceae</taxon>
        <taxon>Pedobacter</taxon>
    </lineage>
</organism>
<dbReference type="InterPro" id="IPR036390">
    <property type="entry name" value="WH_DNA-bd_sf"/>
</dbReference>
<gene>
    <name evidence="5" type="ORF">FA048_10325</name>
</gene>
<dbReference type="Gene3D" id="1.10.4040.10">
    <property type="entry name" value="Penicillinase repressor domain"/>
    <property type="match status" value="1"/>
</dbReference>
<name>A0A4U1CX06_9SPHI</name>
<dbReference type="GO" id="GO:0003677">
    <property type="term" value="F:DNA binding"/>
    <property type="evidence" value="ECO:0007669"/>
    <property type="project" value="UniProtKB-KW"/>
</dbReference>
<dbReference type="Proteomes" id="UP000309488">
    <property type="component" value="Unassembled WGS sequence"/>
</dbReference>
<dbReference type="EMBL" id="SWBR01000002">
    <property type="protein sequence ID" value="TKC10568.1"/>
    <property type="molecule type" value="Genomic_DNA"/>
</dbReference>